<comment type="caution">
    <text evidence="3">The sequence shown here is derived from an EMBL/GenBank/DDBJ whole genome shotgun (WGS) entry which is preliminary data.</text>
</comment>
<dbReference type="PROSITE" id="PS00455">
    <property type="entry name" value="AMP_BINDING"/>
    <property type="match status" value="1"/>
</dbReference>
<dbReference type="Gene3D" id="3.30.300.30">
    <property type="match status" value="1"/>
</dbReference>
<dbReference type="PANTHER" id="PTHR24096:SF323">
    <property type="entry name" value="BLR3536 PROTEIN"/>
    <property type="match status" value="1"/>
</dbReference>
<dbReference type="PANTHER" id="PTHR24096">
    <property type="entry name" value="LONG-CHAIN-FATTY-ACID--COA LIGASE"/>
    <property type="match status" value="1"/>
</dbReference>
<dbReference type="Pfam" id="PF13193">
    <property type="entry name" value="AMP-binding_C"/>
    <property type="match status" value="1"/>
</dbReference>
<dbReference type="EMBL" id="JAWLJX010000017">
    <property type="protein sequence ID" value="MDV6264649.1"/>
    <property type="molecule type" value="Genomic_DNA"/>
</dbReference>
<dbReference type="InterPro" id="IPR000873">
    <property type="entry name" value="AMP-dep_synth/lig_dom"/>
</dbReference>
<sequence length="502" mass="55176">MDPRSWAHTDRIAVVVEPGEVTLTYRDLDERANRLAHVFRANGIRRGDVVAILMENVEHFHVVAWAARRSGLYFVAVNTNLTGPEAAFIVRDCQSVAVVATSSMCEVARYLTEEVVPKVRLRLMAGGVEPGWASYEGAMMNAAAEPITDESPGDLLQYSSGTTGRPKGIKRELEEQGTPDPTMPFLQAIGFNEGGVYLSPAPLYHTAPIYWTMAVHRLGGTTVVMNKFDPEDALALIEKYRVTHAQFVPAMFVKMLKLDEPTRSKYDVSSLVAVVHAAAPCPVPIKRAMIAWWGRIVSEYYSSSEGAGATFITAPDWLEHPGSVGRAMMGSPVVIGPEGEELPTGEVGDIYFAESRKFGYLGDPDKTAAAHDAEGRSTVGDVGFLDEEGYLYLTDRRNFVIIANGVNIYPQESENLLIAHPKVADAAVFGIPDVDRGEQVHAVVQPLHPAEAGDTLAEELLSYCRENLAAYKCPRAIDFDMQLPRLDSGKLYKKKLRDKYWA</sequence>
<reference evidence="3 4" key="1">
    <citation type="submission" date="2023-10" db="EMBL/GenBank/DDBJ databases">
        <title>Development of a sustainable strategy for remediation of hydrocarbon-contaminated territories based on the waste exchange concept.</title>
        <authorList>
            <person name="Krivoruchko A."/>
        </authorList>
    </citation>
    <scope>NUCLEOTIDE SEQUENCE [LARGE SCALE GENOMIC DNA]</scope>
    <source>
        <strain evidence="3 4">IEGM 1323</strain>
    </source>
</reference>
<feature type="domain" description="AMP-dependent synthetase/ligase" evidence="1">
    <location>
        <begin position="8"/>
        <end position="353"/>
    </location>
</feature>
<evidence type="ECO:0000313" key="3">
    <source>
        <dbReference type="EMBL" id="MDV6264649.1"/>
    </source>
</evidence>
<dbReference type="Pfam" id="PF00501">
    <property type="entry name" value="AMP-binding"/>
    <property type="match status" value="1"/>
</dbReference>
<protein>
    <submittedName>
        <fullName evidence="3">Acyl-CoA synthetase</fullName>
    </submittedName>
</protein>
<dbReference type="InterPro" id="IPR045851">
    <property type="entry name" value="AMP-bd_C_sf"/>
</dbReference>
<organism evidence="3 4">
    <name type="scientific">Rhodococcoides yunnanense</name>
    <dbReference type="NCBI Taxonomy" id="278209"/>
    <lineage>
        <taxon>Bacteria</taxon>
        <taxon>Bacillati</taxon>
        <taxon>Actinomycetota</taxon>
        <taxon>Actinomycetes</taxon>
        <taxon>Mycobacteriales</taxon>
        <taxon>Nocardiaceae</taxon>
        <taxon>Rhodococcoides</taxon>
    </lineage>
</organism>
<evidence type="ECO:0000259" key="2">
    <source>
        <dbReference type="Pfam" id="PF13193"/>
    </source>
</evidence>
<dbReference type="RefSeq" id="WP_317566676.1">
    <property type="nucleotide sequence ID" value="NZ_JAWLJX010000017.1"/>
</dbReference>
<proteinExistence type="predicted"/>
<dbReference type="InterPro" id="IPR025110">
    <property type="entry name" value="AMP-bd_C"/>
</dbReference>
<accession>A0ABU4BKB0</accession>
<evidence type="ECO:0000259" key="1">
    <source>
        <dbReference type="Pfam" id="PF00501"/>
    </source>
</evidence>
<evidence type="ECO:0000313" key="4">
    <source>
        <dbReference type="Proteomes" id="UP001185755"/>
    </source>
</evidence>
<name>A0ABU4BKB0_9NOCA</name>
<keyword evidence="4" id="KW-1185">Reference proteome</keyword>
<dbReference type="InterPro" id="IPR042099">
    <property type="entry name" value="ANL_N_sf"/>
</dbReference>
<dbReference type="Gene3D" id="3.40.50.12780">
    <property type="entry name" value="N-terminal domain of ligase-like"/>
    <property type="match status" value="1"/>
</dbReference>
<dbReference type="SUPFAM" id="SSF56801">
    <property type="entry name" value="Acetyl-CoA synthetase-like"/>
    <property type="match status" value="1"/>
</dbReference>
<dbReference type="InterPro" id="IPR020845">
    <property type="entry name" value="AMP-binding_CS"/>
</dbReference>
<dbReference type="Proteomes" id="UP001185755">
    <property type="component" value="Unassembled WGS sequence"/>
</dbReference>
<gene>
    <name evidence="3" type="ORF">R3P96_25210</name>
</gene>
<feature type="domain" description="AMP-binding enzyme C-terminal" evidence="2">
    <location>
        <begin position="412"/>
        <end position="490"/>
    </location>
</feature>